<keyword evidence="3" id="KW-0732">Signal</keyword>
<evidence type="ECO:0000256" key="2">
    <source>
        <dbReference type="SAM" id="MobiDB-lite"/>
    </source>
</evidence>
<feature type="compositionally biased region" description="Basic residues" evidence="2">
    <location>
        <begin position="831"/>
        <end position="840"/>
    </location>
</feature>
<feature type="region of interest" description="Disordered" evidence="2">
    <location>
        <begin position="824"/>
        <end position="1169"/>
    </location>
</feature>
<feature type="compositionally biased region" description="Low complexity" evidence="2">
    <location>
        <begin position="1146"/>
        <end position="1163"/>
    </location>
</feature>
<dbReference type="AlphaFoldDB" id="A9UQ38"/>
<feature type="region of interest" description="Disordered" evidence="2">
    <location>
        <begin position="245"/>
        <end position="274"/>
    </location>
</feature>
<dbReference type="GO" id="GO:0007219">
    <property type="term" value="P:Notch signaling pathway"/>
    <property type="evidence" value="ECO:0000318"/>
    <property type="project" value="GO_Central"/>
</dbReference>
<dbReference type="GO" id="GO:0004222">
    <property type="term" value="F:metalloendopeptidase activity"/>
    <property type="evidence" value="ECO:0000318"/>
    <property type="project" value="GO_Central"/>
</dbReference>
<feature type="compositionally biased region" description="Basic and acidic residues" evidence="2">
    <location>
        <begin position="1022"/>
        <end position="1050"/>
    </location>
</feature>
<dbReference type="GO" id="GO:0006509">
    <property type="term" value="P:membrane protein ectodomain proteolysis"/>
    <property type="evidence" value="ECO:0000318"/>
    <property type="project" value="GO_Central"/>
</dbReference>
<evidence type="ECO:0000313" key="6">
    <source>
        <dbReference type="Proteomes" id="UP000001357"/>
    </source>
</evidence>
<feature type="compositionally biased region" description="Basic and acidic residues" evidence="2">
    <location>
        <begin position="205"/>
        <end position="226"/>
    </location>
</feature>
<comment type="caution">
    <text evidence="1">Lacks conserved residue(s) required for the propagation of feature annotation.</text>
</comment>
<feature type="compositionally biased region" description="Basic and acidic residues" evidence="2">
    <location>
        <begin position="1133"/>
        <end position="1145"/>
    </location>
</feature>
<feature type="compositionally biased region" description="Low complexity" evidence="2">
    <location>
        <begin position="1051"/>
        <end position="1063"/>
    </location>
</feature>
<dbReference type="PROSITE" id="PS50215">
    <property type="entry name" value="ADAM_MEPRO"/>
    <property type="match status" value="1"/>
</dbReference>
<dbReference type="SUPFAM" id="SSF55486">
    <property type="entry name" value="Metalloproteases ('zincins'), catalytic domain"/>
    <property type="match status" value="1"/>
</dbReference>
<feature type="binding site" evidence="1">
    <location>
        <position position="444"/>
    </location>
    <ligand>
        <name>Zn(2+)</name>
        <dbReference type="ChEBI" id="CHEBI:29105"/>
        <note>catalytic</note>
    </ligand>
</feature>
<dbReference type="PANTHER" id="PTHR45702:SF6">
    <property type="entry name" value="DISINTEGRIN AND METALLOPROTEINASE DOMAIN-CONTAINING PROTEIN 17"/>
    <property type="match status" value="1"/>
</dbReference>
<feature type="compositionally biased region" description="Low complexity" evidence="2">
    <location>
        <begin position="892"/>
        <end position="931"/>
    </location>
</feature>
<dbReference type="KEGG" id="mbr:MONBRDRAFT_22277"/>
<dbReference type="OMA" id="ITFCERF"/>
<sequence length="1169" mass="125992">MFSPAAALLPLVLVLCTARAVTSLQDPPTVVPAPHLELSLFHHEALPFGALTTRARRRRSYDEAAGLMVRLEALNTTLELELEQNQHLFQHGLRVFEVGADRELKRIAIDQENYLFGRVVGQESSSRVWLYMDGDHIHGRIQLADDTIYLEPSTFHYSEDHLQLVVYRKSDLRPDGWRMGQNASSFCDCGQDHLYHNHSAQADPGHGHDHTHDHAHDHADHSHASDLHNAAADNVDPWRAYSLEPESTAKPADIPPRPRLQPPRSRSRRNDASSTYNTCTVTVVADYRFYTHHSSSSASATSSMLSHIDEVDTIFRATTFNSYSGLGVAVDTVIIETTSASDPFSGRSTWPVSDMLRQFSESYDFSDTCLAHLYTREDFDGGTLGLAWVGSPDSNRYGGICYSSSSQSLNTGLTTNINYGNTIPFATTALVSAHEIGHNWGSSHDTSTQCVPSDSEGGKYIMYAVAVDGSDPNNDNFSPCSTASISSVIAAKGDCFIVPPAGRCGNSRLEPGGRDGDTSTTNDNEECDSGGTADNCCNTECKLKSSSYTCSPANDECCSPSTCRGFLQSDNYTCFVPYDYDPQCRALAVCTSDGSGEPACQSPIPAKPEGSVCGNGGRCTGDDNTALTERCITFCERFGAVNCTCSDEEEECSTCCQHNDEYSQADCDNPANFDSLCGCPFIGQSTCMPAIDLIAALESDSRGLPSHCYLDQPPDTSSAYSSNPKLNPSCSGDSCQRIMFQLSGTICSSGYCNFAGSCETPDTGTARFWSNIGDISIDDLARWARENIVGATMIAVFLLWLPISICICRYDHNQRKKNVNYGTKVNVGGTMRHHRKHGHSQRGGSQRASTRRKAPGSSTSVVATAGPKDPSRRKQGSGDRAPRSAAAGKTNKSSSKPTPPAGATTSTATPSSKTPAAAAAAPAASQPKATSGGALPGREPRAQDRQPQKQDKPSSSSRDPYAGRSRQDPRANARSTGAAPATAAAAVASVPATGPSRGGEQPSQARNSGAPKNQRSGQARDPYAKRERRADPYSQRPRDPYANRDRRTDPRTAAATSGAASGRQLPGRPQGAAHGTPLRSNGQTPAAYDARTPRDGRGGRTPLPAQYKRPEHRGPTAGTRQRTESQVDLARQQQERSRAYLERKQQQQQQQQVRRPSSGSSSGARTQFV</sequence>
<keyword evidence="6" id="KW-1185">Reference proteome</keyword>
<feature type="binding site" evidence="1">
    <location>
        <position position="438"/>
    </location>
    <ligand>
        <name>Zn(2+)</name>
        <dbReference type="ChEBI" id="CHEBI:29105"/>
        <note>catalytic</note>
    </ligand>
</feature>
<dbReference type="Pfam" id="PF13574">
    <property type="entry name" value="Reprolysin_2"/>
    <property type="match status" value="1"/>
</dbReference>
<protein>
    <recommendedName>
        <fullName evidence="4">Peptidase M12B domain-containing protein</fullName>
    </recommendedName>
</protein>
<feature type="domain" description="Peptidase M12B" evidence="4">
    <location>
        <begin position="277"/>
        <end position="501"/>
    </location>
</feature>
<proteinExistence type="predicted"/>
<organism evidence="5 6">
    <name type="scientific">Monosiga brevicollis</name>
    <name type="common">Choanoflagellate</name>
    <dbReference type="NCBI Taxonomy" id="81824"/>
    <lineage>
        <taxon>Eukaryota</taxon>
        <taxon>Choanoflagellata</taxon>
        <taxon>Craspedida</taxon>
        <taxon>Salpingoecidae</taxon>
        <taxon>Monosiga</taxon>
    </lineage>
</organism>
<dbReference type="RefSeq" id="XP_001742741.1">
    <property type="nucleotide sequence ID" value="XM_001742689.1"/>
</dbReference>
<feature type="chain" id="PRO_5002744356" description="Peptidase M12B domain-containing protein" evidence="3">
    <location>
        <begin position="24"/>
        <end position="1169"/>
    </location>
</feature>
<dbReference type="GO" id="GO:0046872">
    <property type="term" value="F:metal ion binding"/>
    <property type="evidence" value="ECO:0007669"/>
    <property type="project" value="UniProtKB-KW"/>
</dbReference>
<keyword evidence="1" id="KW-0479">Metal-binding</keyword>
<dbReference type="Proteomes" id="UP000001357">
    <property type="component" value="Unassembled WGS sequence"/>
</dbReference>
<accession>A9UQ38</accession>
<dbReference type="InParanoid" id="A9UQ38"/>
<dbReference type="Gene3D" id="3.40.390.10">
    <property type="entry name" value="Collagenase (Catalytic Domain)"/>
    <property type="match status" value="1"/>
</dbReference>
<dbReference type="eggNOG" id="KOG3658">
    <property type="taxonomic scope" value="Eukaryota"/>
</dbReference>
<feature type="compositionally biased region" description="Basic and acidic residues" evidence="2">
    <location>
        <begin position="869"/>
        <end position="882"/>
    </location>
</feature>
<dbReference type="InterPro" id="IPR051489">
    <property type="entry name" value="ADAM_Metalloproteinase"/>
</dbReference>
<feature type="region of interest" description="Disordered" evidence="2">
    <location>
        <begin position="507"/>
        <end position="530"/>
    </location>
</feature>
<feature type="compositionally biased region" description="Low complexity" evidence="2">
    <location>
        <begin position="972"/>
        <end position="995"/>
    </location>
</feature>
<dbReference type="EMBL" id="CH991543">
    <property type="protein sequence ID" value="EDQ92979.1"/>
    <property type="molecule type" value="Genomic_DNA"/>
</dbReference>
<feature type="region of interest" description="Disordered" evidence="2">
    <location>
        <begin position="198"/>
        <end position="226"/>
    </location>
</feature>
<dbReference type="GO" id="GO:0005886">
    <property type="term" value="C:plasma membrane"/>
    <property type="evidence" value="ECO:0000318"/>
    <property type="project" value="GO_Central"/>
</dbReference>
<feature type="active site" evidence="1">
    <location>
        <position position="435"/>
    </location>
</feature>
<evidence type="ECO:0000256" key="3">
    <source>
        <dbReference type="SAM" id="SignalP"/>
    </source>
</evidence>
<feature type="compositionally biased region" description="Basic and acidic residues" evidence="2">
    <location>
        <begin position="938"/>
        <end position="952"/>
    </location>
</feature>
<evidence type="ECO:0000259" key="4">
    <source>
        <dbReference type="PROSITE" id="PS50215"/>
    </source>
</evidence>
<reference evidence="5 6" key="1">
    <citation type="journal article" date="2008" name="Nature">
        <title>The genome of the choanoflagellate Monosiga brevicollis and the origin of metazoans.</title>
        <authorList>
            <consortium name="JGI Sequencing"/>
            <person name="King N."/>
            <person name="Westbrook M.J."/>
            <person name="Young S.L."/>
            <person name="Kuo A."/>
            <person name="Abedin M."/>
            <person name="Chapman J."/>
            <person name="Fairclough S."/>
            <person name="Hellsten U."/>
            <person name="Isogai Y."/>
            <person name="Letunic I."/>
            <person name="Marr M."/>
            <person name="Pincus D."/>
            <person name="Putnam N."/>
            <person name="Rokas A."/>
            <person name="Wright K.J."/>
            <person name="Zuzow R."/>
            <person name="Dirks W."/>
            <person name="Good M."/>
            <person name="Goodstein D."/>
            <person name="Lemons D."/>
            <person name="Li W."/>
            <person name="Lyons J.B."/>
            <person name="Morris A."/>
            <person name="Nichols S."/>
            <person name="Richter D.J."/>
            <person name="Salamov A."/>
            <person name="Bork P."/>
            <person name="Lim W.A."/>
            <person name="Manning G."/>
            <person name="Miller W.T."/>
            <person name="McGinnis W."/>
            <person name="Shapiro H."/>
            <person name="Tjian R."/>
            <person name="Grigoriev I.V."/>
            <person name="Rokhsar D."/>
        </authorList>
    </citation>
    <scope>NUCLEOTIDE SEQUENCE [LARGE SCALE GENOMIC DNA]</scope>
    <source>
        <strain evidence="6">MX1 / ATCC 50154</strain>
    </source>
</reference>
<feature type="binding site" evidence="1">
    <location>
        <position position="434"/>
    </location>
    <ligand>
        <name>Zn(2+)</name>
        <dbReference type="ChEBI" id="CHEBI:29105"/>
        <note>catalytic</note>
    </ligand>
</feature>
<feature type="signal peptide" evidence="3">
    <location>
        <begin position="1"/>
        <end position="23"/>
    </location>
</feature>
<gene>
    <name evidence="5" type="ORF">MONBRDRAFT_22277</name>
</gene>
<feature type="compositionally biased region" description="Polar residues" evidence="2">
    <location>
        <begin position="1001"/>
        <end position="1017"/>
    </location>
</feature>
<dbReference type="InterPro" id="IPR024079">
    <property type="entry name" value="MetalloPept_cat_dom_sf"/>
</dbReference>
<name>A9UQ38_MONBE</name>
<keyword evidence="1" id="KW-0862">Zinc</keyword>
<dbReference type="GeneID" id="5887778"/>
<evidence type="ECO:0000313" key="5">
    <source>
        <dbReference type="EMBL" id="EDQ92979.1"/>
    </source>
</evidence>
<dbReference type="InterPro" id="IPR001590">
    <property type="entry name" value="Peptidase_M12B"/>
</dbReference>
<evidence type="ECO:0000256" key="1">
    <source>
        <dbReference type="PROSITE-ProRule" id="PRU00276"/>
    </source>
</evidence>
<dbReference type="PANTHER" id="PTHR45702">
    <property type="entry name" value="ADAM10/ADAM17 METALLOPEPTIDASE FAMILY MEMBER"/>
    <property type="match status" value="1"/>
</dbReference>